<sequence>MVGKLGYFFLVYLSVFNYFIGFILIHADQTSNDLRGLDLHITLNIQRLRRQVTRRRHALGDGHDDIINNKPVAILEPRLDRSAAILSRHLDLLRDPVAHQNLDAGLTEQVQGDVLALVRQGLGRQQLVPGVCERHPDVRLDELELCGHLDADGAAADHEDSVTRARHGLHVRPRLEEVLLAAGGLRHDGPHAAETRGRDEEVVGDEFIRGGLRYCFWVGPADDCGLGESIPLVNDGDININGDFGVLRIVNSCTTSWGLARAEIDQVEGGGDASIGTADDEDLMFSKGQVAKGIKAMIVMVYGTELRQGTKSGDGLVLEGNEQLRTWDHSNKRHAHLGHLGPAPWMRGAWDWVDIMYSNAMPRHRDGDGLLDRPGR</sequence>
<proteinExistence type="predicted"/>
<dbReference type="KEGG" id="pgri:PgNI_07874"/>
<reference evidence="3" key="1">
    <citation type="journal article" date="2019" name="Mol. Biol. Evol.">
        <title>Blast fungal genomes show frequent chromosomal changes, gene gains and losses, and effector gene turnover.</title>
        <authorList>
            <person name="Gomez Luciano L.B."/>
            <person name="Jason Tsai I."/>
            <person name="Chuma I."/>
            <person name="Tosa Y."/>
            <person name="Chen Y.H."/>
            <person name="Li J.Y."/>
            <person name="Li M.Y."/>
            <person name="Jade Lu M.Y."/>
            <person name="Nakayashiki H."/>
            <person name="Li W.H."/>
        </authorList>
    </citation>
    <scope>NUCLEOTIDE SEQUENCE</scope>
    <source>
        <strain evidence="3">NI907</strain>
    </source>
</reference>
<dbReference type="RefSeq" id="XP_030981407.1">
    <property type="nucleotide sequence ID" value="XM_031127879.1"/>
</dbReference>
<keyword evidence="1" id="KW-0472">Membrane</keyword>
<keyword evidence="1" id="KW-0812">Transmembrane</keyword>
<dbReference type="Proteomes" id="UP000515153">
    <property type="component" value="Unplaced"/>
</dbReference>
<dbReference type="AlphaFoldDB" id="A0A6P8B2K4"/>
<dbReference type="GeneID" id="41962788"/>
<evidence type="ECO:0000313" key="3">
    <source>
        <dbReference type="RefSeq" id="XP_030981407.1"/>
    </source>
</evidence>
<protein>
    <submittedName>
        <fullName evidence="3">Uncharacterized protein</fullName>
    </submittedName>
</protein>
<evidence type="ECO:0000256" key="1">
    <source>
        <dbReference type="SAM" id="Phobius"/>
    </source>
</evidence>
<reference evidence="3" key="2">
    <citation type="submission" date="2019-10" db="EMBL/GenBank/DDBJ databases">
        <authorList>
            <consortium name="NCBI Genome Project"/>
        </authorList>
    </citation>
    <scope>NUCLEOTIDE SEQUENCE</scope>
    <source>
        <strain evidence="3">NI907</strain>
    </source>
</reference>
<keyword evidence="2" id="KW-1185">Reference proteome</keyword>
<reference evidence="3" key="3">
    <citation type="submission" date="2025-08" db="UniProtKB">
        <authorList>
            <consortium name="RefSeq"/>
        </authorList>
    </citation>
    <scope>IDENTIFICATION</scope>
    <source>
        <strain evidence="3">NI907</strain>
    </source>
</reference>
<gene>
    <name evidence="3" type="ORF">PgNI_07874</name>
</gene>
<keyword evidence="1" id="KW-1133">Transmembrane helix</keyword>
<feature type="transmembrane region" description="Helical" evidence="1">
    <location>
        <begin position="6"/>
        <end position="25"/>
    </location>
</feature>
<organism evidence="2 3">
    <name type="scientific">Pyricularia grisea</name>
    <name type="common">Crabgrass-specific blast fungus</name>
    <name type="synonym">Magnaporthe grisea</name>
    <dbReference type="NCBI Taxonomy" id="148305"/>
    <lineage>
        <taxon>Eukaryota</taxon>
        <taxon>Fungi</taxon>
        <taxon>Dikarya</taxon>
        <taxon>Ascomycota</taxon>
        <taxon>Pezizomycotina</taxon>
        <taxon>Sordariomycetes</taxon>
        <taxon>Sordariomycetidae</taxon>
        <taxon>Magnaporthales</taxon>
        <taxon>Pyriculariaceae</taxon>
        <taxon>Pyricularia</taxon>
    </lineage>
</organism>
<evidence type="ECO:0000313" key="2">
    <source>
        <dbReference type="Proteomes" id="UP000515153"/>
    </source>
</evidence>
<accession>A0A6P8B2K4</accession>
<name>A0A6P8B2K4_PYRGI</name>